<dbReference type="EMBL" id="BMIH01000001">
    <property type="protein sequence ID" value="GGB15118.1"/>
    <property type="molecule type" value="Genomic_DNA"/>
</dbReference>
<gene>
    <name evidence="1" type="ORF">GCM10011380_00660</name>
</gene>
<evidence type="ECO:0000313" key="2">
    <source>
        <dbReference type="Proteomes" id="UP000623067"/>
    </source>
</evidence>
<sequence>MAIDSTQAVRKAGMAQLRAAEVVTDIVGNRVYPQSATKEPAWPFIKWGAPIVSPVKASCLDGSQIDFAVHGFAKARDEGGSVVETAEDHASRLGAAIAQALDGLLADIPNGTASYRWTGARLQEDEDGGFHTIQTFRARCMTARTG</sequence>
<dbReference type="InterPro" id="IPR053745">
    <property type="entry name" value="Viral_Tail_Comp_sf"/>
</dbReference>
<reference evidence="1" key="2">
    <citation type="submission" date="2020-09" db="EMBL/GenBank/DDBJ databases">
        <authorList>
            <person name="Sun Q."/>
            <person name="Zhou Y."/>
        </authorList>
    </citation>
    <scope>NUCLEOTIDE SEQUENCE</scope>
    <source>
        <strain evidence="1">CGMCC 1.15330</strain>
    </source>
</reference>
<organism evidence="1 2">
    <name type="scientific">Sphingomonas metalli</name>
    <dbReference type="NCBI Taxonomy" id="1779358"/>
    <lineage>
        <taxon>Bacteria</taxon>
        <taxon>Pseudomonadati</taxon>
        <taxon>Pseudomonadota</taxon>
        <taxon>Alphaproteobacteria</taxon>
        <taxon>Sphingomonadales</taxon>
        <taxon>Sphingomonadaceae</taxon>
        <taxon>Sphingomonas</taxon>
    </lineage>
</organism>
<dbReference type="InterPro" id="IPR021508">
    <property type="entry name" value="Gp17-like"/>
</dbReference>
<dbReference type="Proteomes" id="UP000623067">
    <property type="component" value="Unassembled WGS sequence"/>
</dbReference>
<proteinExistence type="predicted"/>
<protein>
    <recommendedName>
        <fullName evidence="3">DUF3168 domain-containing protein</fullName>
    </recommendedName>
</protein>
<keyword evidence="2" id="KW-1185">Reference proteome</keyword>
<dbReference type="AlphaFoldDB" id="A0A916WNP8"/>
<reference evidence="1" key="1">
    <citation type="journal article" date="2014" name="Int. J. Syst. Evol. Microbiol.">
        <title>Complete genome sequence of Corynebacterium casei LMG S-19264T (=DSM 44701T), isolated from a smear-ripened cheese.</title>
        <authorList>
            <consortium name="US DOE Joint Genome Institute (JGI-PGF)"/>
            <person name="Walter F."/>
            <person name="Albersmeier A."/>
            <person name="Kalinowski J."/>
            <person name="Ruckert C."/>
        </authorList>
    </citation>
    <scope>NUCLEOTIDE SEQUENCE</scope>
    <source>
        <strain evidence="1">CGMCC 1.15330</strain>
    </source>
</reference>
<dbReference type="RefSeq" id="WP_188656638.1">
    <property type="nucleotide sequence ID" value="NZ_BMIH01000001.1"/>
</dbReference>
<comment type="caution">
    <text evidence="1">The sequence shown here is derived from an EMBL/GenBank/DDBJ whole genome shotgun (WGS) entry which is preliminary data.</text>
</comment>
<dbReference type="Pfam" id="PF11367">
    <property type="entry name" value="Tail_completion_gp17"/>
    <property type="match status" value="1"/>
</dbReference>
<dbReference type="Gene3D" id="3.30.2000.30">
    <property type="match status" value="1"/>
</dbReference>
<evidence type="ECO:0000313" key="1">
    <source>
        <dbReference type="EMBL" id="GGB15118.1"/>
    </source>
</evidence>
<name>A0A916WNP8_9SPHN</name>
<evidence type="ECO:0008006" key="3">
    <source>
        <dbReference type="Google" id="ProtNLM"/>
    </source>
</evidence>
<accession>A0A916WNP8</accession>